<dbReference type="Proteomes" id="UP000480303">
    <property type="component" value="Unassembled WGS sequence"/>
</dbReference>
<dbReference type="Gene3D" id="3.90.1750.20">
    <property type="entry name" value="Putative Large Serine Recombinase, Chain B, Domain 2"/>
    <property type="match status" value="1"/>
</dbReference>
<dbReference type="Pfam" id="PF13408">
    <property type="entry name" value="Zn_ribbon_recom"/>
    <property type="match status" value="1"/>
</dbReference>
<dbReference type="GO" id="GO:0000150">
    <property type="term" value="F:DNA strand exchange activity"/>
    <property type="evidence" value="ECO:0007669"/>
    <property type="project" value="InterPro"/>
</dbReference>
<reference evidence="4 5" key="1">
    <citation type="submission" date="2020-02" db="EMBL/GenBank/DDBJ databases">
        <title>Draft genome sequence of Lactococcus sp. Hs30E4-3.</title>
        <authorList>
            <person name="Noda S."/>
            <person name="Yuki M."/>
            <person name="Ohkuma M."/>
        </authorList>
    </citation>
    <scope>NUCLEOTIDE SEQUENCE [LARGE SCALE GENOMIC DNA]</scope>
    <source>
        <strain evidence="4 5">Hs30E4-3</strain>
    </source>
</reference>
<feature type="domain" description="Resolvase/invertase-type recombinase catalytic" evidence="2">
    <location>
        <begin position="22"/>
        <end position="173"/>
    </location>
</feature>
<dbReference type="InterPro" id="IPR038109">
    <property type="entry name" value="DNA_bind_recomb_sf"/>
</dbReference>
<dbReference type="RefSeq" id="WP_172209473.1">
    <property type="nucleotide sequence ID" value="NZ_BLLI01000052.1"/>
</dbReference>
<dbReference type="Gene3D" id="3.40.50.1390">
    <property type="entry name" value="Resolvase, N-terminal catalytic domain"/>
    <property type="match status" value="1"/>
</dbReference>
<dbReference type="PROSITE" id="PS51737">
    <property type="entry name" value="RECOMBINASE_DNA_BIND"/>
    <property type="match status" value="1"/>
</dbReference>
<keyword evidence="5" id="KW-1185">Reference proteome</keyword>
<name>A0A6A0BFB8_9LACT</name>
<dbReference type="InterPro" id="IPR025378">
    <property type="entry name" value="DUF4368"/>
</dbReference>
<dbReference type="SMART" id="SM00857">
    <property type="entry name" value="Resolvase"/>
    <property type="match status" value="1"/>
</dbReference>
<evidence type="ECO:0000313" key="4">
    <source>
        <dbReference type="EMBL" id="GFH43038.1"/>
    </source>
</evidence>
<feature type="coiled-coil region" evidence="1">
    <location>
        <begin position="469"/>
        <end position="496"/>
    </location>
</feature>
<dbReference type="InterPro" id="IPR011109">
    <property type="entry name" value="DNA_bind_recombinase_dom"/>
</dbReference>
<proteinExistence type="predicted"/>
<gene>
    <name evidence="4" type="ORF">Hs30E_15890</name>
</gene>
<evidence type="ECO:0000259" key="2">
    <source>
        <dbReference type="PROSITE" id="PS51736"/>
    </source>
</evidence>
<dbReference type="AlphaFoldDB" id="A0A6A0BFB8"/>
<evidence type="ECO:0000313" key="5">
    <source>
        <dbReference type="Proteomes" id="UP000480303"/>
    </source>
</evidence>
<accession>A0A6A0BFB8</accession>
<dbReference type="InterPro" id="IPR006119">
    <property type="entry name" value="Resolv_N"/>
</dbReference>
<dbReference type="PANTHER" id="PTHR30461">
    <property type="entry name" value="DNA-INVERTASE FROM LAMBDOID PROPHAGE"/>
    <property type="match status" value="1"/>
</dbReference>
<dbReference type="InterPro" id="IPR036162">
    <property type="entry name" value="Resolvase-like_N_sf"/>
</dbReference>
<dbReference type="Pfam" id="PF00239">
    <property type="entry name" value="Resolvase"/>
    <property type="match status" value="1"/>
</dbReference>
<dbReference type="GO" id="GO:0003677">
    <property type="term" value="F:DNA binding"/>
    <property type="evidence" value="ECO:0007669"/>
    <property type="project" value="InterPro"/>
</dbReference>
<dbReference type="PANTHER" id="PTHR30461:SF23">
    <property type="entry name" value="DNA RECOMBINASE-RELATED"/>
    <property type="match status" value="1"/>
</dbReference>
<dbReference type="InterPro" id="IPR050639">
    <property type="entry name" value="SSR_resolvase"/>
</dbReference>
<keyword evidence="1" id="KW-0175">Coiled coil</keyword>
<comment type="caution">
    <text evidence="4">The sequence shown here is derived from an EMBL/GenBank/DDBJ whole genome shotgun (WGS) entry which is preliminary data.</text>
</comment>
<dbReference type="PROSITE" id="PS51736">
    <property type="entry name" value="RECOMBINASES_3"/>
    <property type="match status" value="1"/>
</dbReference>
<dbReference type="EMBL" id="BLLI01000052">
    <property type="protein sequence ID" value="GFH43038.1"/>
    <property type="molecule type" value="Genomic_DNA"/>
</dbReference>
<dbReference type="SUPFAM" id="SSF53041">
    <property type="entry name" value="Resolvase-like"/>
    <property type="match status" value="1"/>
</dbReference>
<evidence type="ECO:0000259" key="3">
    <source>
        <dbReference type="PROSITE" id="PS51737"/>
    </source>
</evidence>
<dbReference type="Pfam" id="PF14287">
    <property type="entry name" value="DUF4368"/>
    <property type="match status" value="1"/>
</dbReference>
<evidence type="ECO:0000256" key="1">
    <source>
        <dbReference type="SAM" id="Coils"/>
    </source>
</evidence>
<dbReference type="InterPro" id="IPR025827">
    <property type="entry name" value="Zn_ribbon_recom_dom"/>
</dbReference>
<protein>
    <submittedName>
        <fullName evidence="4">Recombinase</fullName>
    </submittedName>
</protein>
<sequence length="562" mass="65355">MHNSTLKIKEYTEVDLEQLQDITVVYCRLSQDDGNAGDSDSITNQKQYLGDFAINENLQNPIYFVDDGYSGTSFNRPAIQKALALVESGKVRNFLVKDLSRLGRDYLRVGQLLELTFPTHQIRFIALNDNVDSTKSDEASDNLLPLRNLFNEWYARDTSKKIKAVKHAKAKAGEKICAFPPYGYLKSPDNPKNWIIDEEASQVVKLIFQLAKEGLGVYKIAKYLRTQKIETPIWHKVNRGIAINHQAKNDDPYAWVHTTIASMLSKEEYLGHTVSLKTYKISYKSRQTKTKPKDEWLIFKDAHPAIIDQETFDIVQQMRKHKRVQKHHYDEIEHANLFAGLIFCGACDSKEYFCAKQKGETNLDHYKCSRYANVRRNCENPHYIRKNALETIVLEDLKKLCQGLQKHESEFVDKLKVKFELESNHEVAKLKRKIRASQKRHVEIDSIIQRLYEDTLTQKLSDERFRKLTTNYEIEQDKLKNELVDMKKELAKHDEQNTSIQQFIKIVKKYTEMTELTTEIVNSLISKIVIHRPENIPRSKITIVEIHYNFVGELDLDELLGK</sequence>
<feature type="domain" description="Recombinase" evidence="3">
    <location>
        <begin position="181"/>
        <end position="325"/>
    </location>
</feature>
<organism evidence="4 5">
    <name type="scientific">Pseudolactococcus hodotermopsidis</name>
    <dbReference type="NCBI Taxonomy" id="2709157"/>
    <lineage>
        <taxon>Bacteria</taxon>
        <taxon>Bacillati</taxon>
        <taxon>Bacillota</taxon>
        <taxon>Bacilli</taxon>
        <taxon>Lactobacillales</taxon>
        <taxon>Streptococcaceae</taxon>
        <taxon>Pseudolactococcus</taxon>
    </lineage>
</organism>
<dbReference type="Pfam" id="PF07508">
    <property type="entry name" value="Recombinase"/>
    <property type="match status" value="1"/>
</dbReference>